<dbReference type="AlphaFoldDB" id="A0A1H6LZB2"/>
<evidence type="ECO:0000313" key="1">
    <source>
        <dbReference type="EMBL" id="SEH90439.1"/>
    </source>
</evidence>
<dbReference type="EMBL" id="CDSC02000305">
    <property type="protein sequence ID" value="SEH90439.1"/>
    <property type="molecule type" value="Genomic_DNA"/>
</dbReference>
<accession>A0A1H6LZB2</accession>
<protein>
    <submittedName>
        <fullName evidence="1">Uncharacterized protein</fullName>
    </submittedName>
</protein>
<proteinExistence type="predicted"/>
<reference evidence="2" key="1">
    <citation type="submission" date="2016-06" db="EMBL/GenBank/DDBJ databases">
        <authorList>
            <person name="Petersen J."/>
            <person name="Sayavedra L."/>
        </authorList>
    </citation>
    <scope>NUCLEOTIDE SEQUENCE [LARGE SCALE GENOMIC DNA]</scope>
    <source>
        <strain evidence="2">BazSymA</strain>
    </source>
</reference>
<dbReference type="Proteomes" id="UP000198988">
    <property type="component" value="Unassembled WGS sequence"/>
</dbReference>
<sequence length="55" mass="6106">MEQVSGNLTLKGHCNYIIGFCSPTTIIATKPIHDNLPLSTISYPYQQLVTLITKK</sequence>
<gene>
    <name evidence="1" type="ORF">BAZSYMA_ACONTIG219075_1</name>
</gene>
<organism evidence="1 2">
    <name type="scientific">Bathymodiolus azoricus thioautotrophic gill symbiont</name>
    <dbReference type="NCBI Taxonomy" id="235205"/>
    <lineage>
        <taxon>Bacteria</taxon>
        <taxon>Pseudomonadati</taxon>
        <taxon>Pseudomonadota</taxon>
        <taxon>Gammaproteobacteria</taxon>
        <taxon>sulfur-oxidizing symbionts</taxon>
    </lineage>
</organism>
<name>A0A1H6LZB2_9GAMM</name>
<evidence type="ECO:0000313" key="2">
    <source>
        <dbReference type="Proteomes" id="UP000198988"/>
    </source>
</evidence>